<dbReference type="GO" id="GO:0035438">
    <property type="term" value="F:cyclic-di-GMP binding"/>
    <property type="evidence" value="ECO:0007669"/>
    <property type="project" value="InterPro"/>
</dbReference>
<accession>A0A352ISX1</accession>
<dbReference type="EMBL" id="DNNA01000152">
    <property type="protein sequence ID" value="HBC34554.1"/>
    <property type="molecule type" value="Genomic_DNA"/>
</dbReference>
<reference evidence="2 3" key="1">
    <citation type="journal article" date="2018" name="Nat. Biotechnol.">
        <title>A standardized bacterial taxonomy based on genome phylogeny substantially revises the tree of life.</title>
        <authorList>
            <person name="Parks D.H."/>
            <person name="Chuvochina M."/>
            <person name="Waite D.W."/>
            <person name="Rinke C."/>
            <person name="Skarshewski A."/>
            <person name="Chaumeil P.A."/>
            <person name="Hugenholtz P."/>
        </authorList>
    </citation>
    <scope>NUCLEOTIDE SEQUENCE [LARGE SCALE GENOMIC DNA]</scope>
    <source>
        <strain evidence="2">UBA9380</strain>
    </source>
</reference>
<evidence type="ECO:0000313" key="3">
    <source>
        <dbReference type="Proteomes" id="UP000263489"/>
    </source>
</evidence>
<dbReference type="Gene3D" id="2.40.10.220">
    <property type="entry name" value="predicted glycosyltransferase like domains"/>
    <property type="match status" value="1"/>
</dbReference>
<dbReference type="SUPFAM" id="SSF141371">
    <property type="entry name" value="PilZ domain-like"/>
    <property type="match status" value="1"/>
</dbReference>
<evidence type="ECO:0000259" key="1">
    <source>
        <dbReference type="Pfam" id="PF07238"/>
    </source>
</evidence>
<dbReference type="Proteomes" id="UP000263489">
    <property type="component" value="Unassembled WGS sequence"/>
</dbReference>
<dbReference type="InterPro" id="IPR009875">
    <property type="entry name" value="PilZ_domain"/>
</dbReference>
<evidence type="ECO:0000313" key="2">
    <source>
        <dbReference type="EMBL" id="HBC34554.1"/>
    </source>
</evidence>
<dbReference type="AlphaFoldDB" id="A0A352ISX1"/>
<name>A0A352ISX1_9GAMM</name>
<protein>
    <submittedName>
        <fullName evidence="2">PilZ domain-containing protein</fullName>
    </submittedName>
</protein>
<feature type="domain" description="PilZ" evidence="1">
    <location>
        <begin position="50"/>
        <end position="132"/>
    </location>
</feature>
<proteinExistence type="predicted"/>
<gene>
    <name evidence="2" type="ORF">DC045_09590</name>
</gene>
<dbReference type="Pfam" id="PF07238">
    <property type="entry name" value="PilZ"/>
    <property type="match status" value="1"/>
</dbReference>
<sequence length="147" mass="15851">MAATDIAEAGKTIMTDNDYSFGTRNEPPVDQDNRADYRLTARARAILELESGLPEETGAEERDLVCGIRDISASGLCLTADEPLSLGALLPASVFLGNHAQPFGLMVEVVWCRPNESSFLVGARIIESDETAYVEWVEAVASAMAQD</sequence>
<organism evidence="2 3">
    <name type="scientific">Marinobacter adhaerens</name>
    <dbReference type="NCBI Taxonomy" id="1033846"/>
    <lineage>
        <taxon>Bacteria</taxon>
        <taxon>Pseudomonadati</taxon>
        <taxon>Pseudomonadota</taxon>
        <taxon>Gammaproteobacteria</taxon>
        <taxon>Pseudomonadales</taxon>
        <taxon>Marinobacteraceae</taxon>
        <taxon>Marinobacter</taxon>
    </lineage>
</organism>
<comment type="caution">
    <text evidence="2">The sequence shown here is derived from an EMBL/GenBank/DDBJ whole genome shotgun (WGS) entry which is preliminary data.</text>
</comment>